<evidence type="ECO:0000256" key="3">
    <source>
        <dbReference type="ARBA" id="ARBA00012454"/>
    </source>
</evidence>
<accession>H7EI70</accession>
<reference evidence="10 11" key="1">
    <citation type="submission" date="2011-09" db="EMBL/GenBank/DDBJ databases">
        <title>The draft genome of Treponema saccharophilum DSM 2985.</title>
        <authorList>
            <consortium name="US DOE Joint Genome Institute (JGI-PGF)"/>
            <person name="Lucas S."/>
            <person name="Copeland A."/>
            <person name="Lapidus A."/>
            <person name="Glavina del Rio T."/>
            <person name="Dalin E."/>
            <person name="Tice H."/>
            <person name="Bruce D."/>
            <person name="Goodwin L."/>
            <person name="Pitluck S."/>
            <person name="Peters L."/>
            <person name="Kyrpides N."/>
            <person name="Mavromatis K."/>
            <person name="Ivanova N."/>
            <person name="Markowitz V."/>
            <person name="Cheng J.-F."/>
            <person name="Hugenholtz P."/>
            <person name="Woyke T."/>
            <person name="Wu D."/>
            <person name="Gronow S."/>
            <person name="Wellnitz S."/>
            <person name="Brambilla E."/>
            <person name="Klenk H.-P."/>
            <person name="Eisen J.A."/>
        </authorList>
    </citation>
    <scope>NUCLEOTIDE SEQUENCE [LARGE SCALE GENOMIC DNA]</scope>
    <source>
        <strain evidence="10 11">DSM 2985</strain>
    </source>
</reference>
<keyword evidence="10" id="KW-0808">Transferase</keyword>
<evidence type="ECO:0000256" key="6">
    <source>
        <dbReference type="ARBA" id="ARBA00033334"/>
    </source>
</evidence>
<dbReference type="Gene3D" id="3.40.50.300">
    <property type="entry name" value="P-loop containing nucleotide triphosphate hydrolases"/>
    <property type="match status" value="1"/>
</dbReference>
<dbReference type="RefSeq" id="WP_002702542.1">
    <property type="nucleotide sequence ID" value="NZ_AGRW01000034.1"/>
</dbReference>
<evidence type="ECO:0000256" key="4">
    <source>
        <dbReference type="ARBA" id="ARBA00024929"/>
    </source>
</evidence>
<comment type="catalytic activity">
    <reaction evidence="8">
        <text>2 cob(II)yrinate a,c diamide + reduced [electron-transfer flavoprotein] + 2 ATP = 2 adenosylcob(III)yrinate a,c-diamide + 2 triphosphate + oxidized [electron-transfer flavoprotein] + 3 H(+)</text>
        <dbReference type="Rhea" id="RHEA:11528"/>
        <dbReference type="Rhea" id="RHEA-COMP:10685"/>
        <dbReference type="Rhea" id="RHEA-COMP:10686"/>
        <dbReference type="ChEBI" id="CHEBI:15378"/>
        <dbReference type="ChEBI" id="CHEBI:18036"/>
        <dbReference type="ChEBI" id="CHEBI:30616"/>
        <dbReference type="ChEBI" id="CHEBI:57692"/>
        <dbReference type="ChEBI" id="CHEBI:58307"/>
        <dbReference type="ChEBI" id="CHEBI:58503"/>
        <dbReference type="ChEBI" id="CHEBI:58537"/>
        <dbReference type="EC" id="2.5.1.17"/>
    </reaction>
</comment>
<name>H7EI70_9SPIR</name>
<evidence type="ECO:0000256" key="7">
    <source>
        <dbReference type="ARBA" id="ARBA00033354"/>
    </source>
</evidence>
<dbReference type="AlphaFoldDB" id="H7EI70"/>
<dbReference type="PATRIC" id="fig|907348.3.peg.507"/>
<evidence type="ECO:0000256" key="2">
    <source>
        <dbReference type="ARBA" id="ARBA00007487"/>
    </source>
</evidence>
<comment type="catalytic activity">
    <reaction evidence="9">
        <text>2 cob(II)alamin + reduced [electron-transfer flavoprotein] + 2 ATP = 2 adenosylcob(III)alamin + 2 triphosphate + oxidized [electron-transfer flavoprotein] + 3 H(+)</text>
        <dbReference type="Rhea" id="RHEA:28671"/>
        <dbReference type="Rhea" id="RHEA-COMP:10685"/>
        <dbReference type="Rhea" id="RHEA-COMP:10686"/>
        <dbReference type="ChEBI" id="CHEBI:15378"/>
        <dbReference type="ChEBI" id="CHEBI:16304"/>
        <dbReference type="ChEBI" id="CHEBI:18036"/>
        <dbReference type="ChEBI" id="CHEBI:18408"/>
        <dbReference type="ChEBI" id="CHEBI:30616"/>
        <dbReference type="ChEBI" id="CHEBI:57692"/>
        <dbReference type="ChEBI" id="CHEBI:58307"/>
        <dbReference type="EC" id="2.5.1.17"/>
    </reaction>
</comment>
<evidence type="ECO:0000256" key="5">
    <source>
        <dbReference type="ARBA" id="ARBA00031529"/>
    </source>
</evidence>
<proteinExistence type="inferred from homology"/>
<dbReference type="SUPFAM" id="SSF52540">
    <property type="entry name" value="P-loop containing nucleoside triphosphate hydrolases"/>
    <property type="match status" value="1"/>
</dbReference>
<comment type="function">
    <text evidence="4">Required for both de novo synthesis of the corrin ring for the assimilation of exogenous corrinoids. Participates in the adenosylation of a variety of incomplete and complete corrinoids.</text>
</comment>
<dbReference type="STRING" id="907348.TresaDRAFT_2244"/>
<dbReference type="EC" id="2.5.1.17" evidence="3"/>
<comment type="pathway">
    <text evidence="1">Cofactor biosynthesis; adenosylcobalamin biosynthesis; adenosylcobalamin from cob(II)yrinate a,c-diamide: step 2/7.</text>
</comment>
<sequence>MIHLYFGEGKGKTTAALGLSARALGSSVPVVFVQFLKSRHAGEVDSLEKLGAVVLRGKGCGKFVSAMDEDERRETRRISDANLSRALSIVSECGAPALLVLDEVCAAWNSSLVDRGAVESLVMSPPPLLELVLTGRNPPAVFLERADYITEMVKVRHPFDSGVAARRGVEF</sequence>
<organism evidence="10 11">
    <name type="scientific">Treponema saccharophilum DSM 2985</name>
    <dbReference type="NCBI Taxonomy" id="907348"/>
    <lineage>
        <taxon>Bacteria</taxon>
        <taxon>Pseudomonadati</taxon>
        <taxon>Spirochaetota</taxon>
        <taxon>Spirochaetia</taxon>
        <taxon>Spirochaetales</taxon>
        <taxon>Treponemataceae</taxon>
        <taxon>Treponema</taxon>
    </lineage>
</organism>
<evidence type="ECO:0000256" key="8">
    <source>
        <dbReference type="ARBA" id="ARBA00048555"/>
    </source>
</evidence>
<dbReference type="OrthoDB" id="9810309at2"/>
<dbReference type="PANTHER" id="PTHR46638:SF1">
    <property type="entry name" value="CORRINOID ADENOSYLTRANSFERASE"/>
    <property type="match status" value="1"/>
</dbReference>
<dbReference type="Proteomes" id="UP000003571">
    <property type="component" value="Unassembled WGS sequence"/>
</dbReference>
<gene>
    <name evidence="10" type="ORF">TresaDRAFT_2244</name>
</gene>
<keyword evidence="11" id="KW-1185">Reference proteome</keyword>
<dbReference type="InterPro" id="IPR003724">
    <property type="entry name" value="CblAdoTrfase_CobA"/>
</dbReference>
<dbReference type="GO" id="GO:0005524">
    <property type="term" value="F:ATP binding"/>
    <property type="evidence" value="ECO:0007669"/>
    <property type="project" value="InterPro"/>
</dbReference>
<dbReference type="eggNOG" id="COG2109">
    <property type="taxonomic scope" value="Bacteria"/>
</dbReference>
<comment type="similarity">
    <text evidence="2">Belongs to the Cob(I)alamin adenosyltransferase family.</text>
</comment>
<evidence type="ECO:0000256" key="1">
    <source>
        <dbReference type="ARBA" id="ARBA00005121"/>
    </source>
</evidence>
<dbReference type="PANTHER" id="PTHR46638">
    <property type="entry name" value="CORRINOID ADENOSYLTRANSFERASE"/>
    <property type="match status" value="1"/>
</dbReference>
<comment type="caution">
    <text evidence="10">The sequence shown here is derived from an EMBL/GenBank/DDBJ whole genome shotgun (WGS) entry which is preliminary data.</text>
</comment>
<dbReference type="EMBL" id="AGRW01000034">
    <property type="protein sequence ID" value="EIC02749.1"/>
    <property type="molecule type" value="Genomic_DNA"/>
</dbReference>
<dbReference type="InterPro" id="IPR027417">
    <property type="entry name" value="P-loop_NTPase"/>
</dbReference>
<evidence type="ECO:0000313" key="10">
    <source>
        <dbReference type="EMBL" id="EIC02749.1"/>
    </source>
</evidence>
<dbReference type="Pfam" id="PF02572">
    <property type="entry name" value="CobA_CobO_BtuR"/>
    <property type="match status" value="1"/>
</dbReference>
<protein>
    <recommendedName>
        <fullName evidence="3">corrinoid adenosyltransferase</fullName>
        <ecNumber evidence="3">2.5.1.17</ecNumber>
    </recommendedName>
    <alternativeName>
        <fullName evidence="5">Cob(II)alamin adenosyltransferase</fullName>
    </alternativeName>
    <alternativeName>
        <fullName evidence="7">Cob(II)yrinic acid a,c-diamide adenosyltransferase</fullName>
    </alternativeName>
    <alternativeName>
        <fullName evidence="6">Cobinamide/cobalamin adenosyltransferase</fullName>
    </alternativeName>
</protein>
<evidence type="ECO:0000256" key="9">
    <source>
        <dbReference type="ARBA" id="ARBA00048692"/>
    </source>
</evidence>
<dbReference type="GO" id="GO:0008817">
    <property type="term" value="F:corrinoid adenosyltransferase activity"/>
    <property type="evidence" value="ECO:0007669"/>
    <property type="project" value="UniProtKB-EC"/>
</dbReference>
<dbReference type="GO" id="GO:0009236">
    <property type="term" value="P:cobalamin biosynthetic process"/>
    <property type="evidence" value="ECO:0007669"/>
    <property type="project" value="InterPro"/>
</dbReference>
<dbReference type="PIRSF" id="PIRSF015617">
    <property type="entry name" value="Adensltrnsf_CobA"/>
    <property type="match status" value="1"/>
</dbReference>
<evidence type="ECO:0000313" key="11">
    <source>
        <dbReference type="Proteomes" id="UP000003571"/>
    </source>
</evidence>